<gene>
    <name evidence="3" type="ORF">PILCRDRAFT_9004</name>
</gene>
<evidence type="ECO:0000256" key="1">
    <source>
        <dbReference type="SAM" id="MobiDB-lite"/>
    </source>
</evidence>
<evidence type="ECO:0000256" key="2">
    <source>
        <dbReference type="SAM" id="Phobius"/>
    </source>
</evidence>
<organism evidence="3 4">
    <name type="scientific">Piloderma croceum (strain F 1598)</name>
    <dbReference type="NCBI Taxonomy" id="765440"/>
    <lineage>
        <taxon>Eukaryota</taxon>
        <taxon>Fungi</taxon>
        <taxon>Dikarya</taxon>
        <taxon>Basidiomycota</taxon>
        <taxon>Agaricomycotina</taxon>
        <taxon>Agaricomycetes</taxon>
        <taxon>Agaricomycetidae</taxon>
        <taxon>Atheliales</taxon>
        <taxon>Atheliaceae</taxon>
        <taxon>Piloderma</taxon>
    </lineage>
</organism>
<keyword evidence="2" id="KW-0472">Membrane</keyword>
<dbReference type="InParanoid" id="A0A0C3FP18"/>
<evidence type="ECO:0000313" key="3">
    <source>
        <dbReference type="EMBL" id="KIM80961.1"/>
    </source>
</evidence>
<proteinExistence type="predicted"/>
<dbReference type="HOGENOM" id="CLU_471000_0_0_1"/>
<reference evidence="4" key="2">
    <citation type="submission" date="2015-01" db="EMBL/GenBank/DDBJ databases">
        <title>Evolutionary Origins and Diversification of the Mycorrhizal Mutualists.</title>
        <authorList>
            <consortium name="DOE Joint Genome Institute"/>
            <consortium name="Mycorrhizal Genomics Consortium"/>
            <person name="Kohler A."/>
            <person name="Kuo A."/>
            <person name="Nagy L.G."/>
            <person name="Floudas D."/>
            <person name="Copeland A."/>
            <person name="Barry K.W."/>
            <person name="Cichocki N."/>
            <person name="Veneault-Fourrey C."/>
            <person name="LaButti K."/>
            <person name="Lindquist E.A."/>
            <person name="Lipzen A."/>
            <person name="Lundell T."/>
            <person name="Morin E."/>
            <person name="Murat C."/>
            <person name="Riley R."/>
            <person name="Ohm R."/>
            <person name="Sun H."/>
            <person name="Tunlid A."/>
            <person name="Henrissat B."/>
            <person name="Grigoriev I.V."/>
            <person name="Hibbett D.S."/>
            <person name="Martin F."/>
        </authorList>
    </citation>
    <scope>NUCLEOTIDE SEQUENCE [LARGE SCALE GENOMIC DNA]</scope>
    <source>
        <strain evidence="4">F 1598</strain>
    </source>
</reference>
<keyword evidence="2" id="KW-0812">Transmembrane</keyword>
<dbReference type="Proteomes" id="UP000054166">
    <property type="component" value="Unassembled WGS sequence"/>
</dbReference>
<protein>
    <submittedName>
        <fullName evidence="3">Uncharacterized protein</fullName>
    </submittedName>
</protein>
<dbReference type="AlphaFoldDB" id="A0A0C3FP18"/>
<feature type="compositionally biased region" description="Polar residues" evidence="1">
    <location>
        <begin position="356"/>
        <end position="372"/>
    </location>
</feature>
<keyword evidence="4" id="KW-1185">Reference proteome</keyword>
<feature type="compositionally biased region" description="Polar residues" evidence="1">
    <location>
        <begin position="258"/>
        <end position="284"/>
    </location>
</feature>
<reference evidence="3 4" key="1">
    <citation type="submission" date="2014-04" db="EMBL/GenBank/DDBJ databases">
        <authorList>
            <consortium name="DOE Joint Genome Institute"/>
            <person name="Kuo A."/>
            <person name="Tarkka M."/>
            <person name="Buscot F."/>
            <person name="Kohler A."/>
            <person name="Nagy L.G."/>
            <person name="Floudas D."/>
            <person name="Copeland A."/>
            <person name="Barry K.W."/>
            <person name="Cichocki N."/>
            <person name="Veneault-Fourrey C."/>
            <person name="LaButti K."/>
            <person name="Lindquist E.A."/>
            <person name="Lipzen A."/>
            <person name="Lundell T."/>
            <person name="Morin E."/>
            <person name="Murat C."/>
            <person name="Sun H."/>
            <person name="Tunlid A."/>
            <person name="Henrissat B."/>
            <person name="Grigoriev I.V."/>
            <person name="Hibbett D.S."/>
            <person name="Martin F."/>
            <person name="Nordberg H.P."/>
            <person name="Cantor M.N."/>
            <person name="Hua S.X."/>
        </authorList>
    </citation>
    <scope>NUCLEOTIDE SEQUENCE [LARGE SCALE GENOMIC DNA]</scope>
    <source>
        <strain evidence="3 4">F 1598</strain>
    </source>
</reference>
<evidence type="ECO:0000313" key="4">
    <source>
        <dbReference type="Proteomes" id="UP000054166"/>
    </source>
</evidence>
<sequence length="579" mass="61420">MAAPPFWASFFFRSSLYSESECRTCHSPGNSGVTGSFSCTMLASALVLGLLLIYGPQDVLSFNTITFSSITQCGSFNVSFVGGQPPSALPLTLTILPLNSTNPLSIPIAHNAWDAKTSTGAAVTFLPINAGMMFVASLDDANGVGTGLVSDVIKVQPSDNSSCLLAGTNTTTSTPPYTLIGTLSQCLPFNVSFNSTTAYVPTIRALIPRGPSFLVNSTSESTESSGMATFVMDDQRENVVVLLFDDGHHNRQTTDLMTVRGDSSSSTDCIQNQTQMGQAPSSPQDAAARQHVLSQETITGIVASSVTAVGVISVLVALFVYSERRRRLGKVRRFASLESQGDGGATRHVEAPQMRPNLSPTPVSQPRPSATISVAPRPPSSSPRFVHGEMLPPTVTSSELVNHRDRGDDQGSQIHRIQRSVVIESPLDSIPAPGSDEDSREPSSSPHLSNDQHELDIDEILEMATMYSLSPSTDIPTVQPFTPATTTSSRYHAPSDVPVGAEHMSMFYPSGSQVYAMSPMQSVFVEEGGRHVSMGAFAGGTRNSAAQTASSSIDPILPIEIATATRGESAVARVARMDL</sequence>
<accession>A0A0C3FP18</accession>
<feature type="transmembrane region" description="Helical" evidence="2">
    <location>
        <begin position="298"/>
        <end position="321"/>
    </location>
</feature>
<keyword evidence="2" id="KW-1133">Transmembrane helix</keyword>
<feature type="compositionally biased region" description="Polar residues" evidence="1">
    <location>
        <begin position="471"/>
        <end position="490"/>
    </location>
</feature>
<dbReference type="OrthoDB" id="3266941at2759"/>
<feature type="region of interest" description="Disordered" evidence="1">
    <location>
        <begin position="258"/>
        <end position="290"/>
    </location>
</feature>
<name>A0A0C3FP18_PILCF</name>
<dbReference type="EMBL" id="KN833001">
    <property type="protein sequence ID" value="KIM80961.1"/>
    <property type="molecule type" value="Genomic_DNA"/>
</dbReference>
<feature type="region of interest" description="Disordered" evidence="1">
    <location>
        <begin position="471"/>
        <end position="492"/>
    </location>
</feature>
<feature type="region of interest" description="Disordered" evidence="1">
    <location>
        <begin position="337"/>
        <end position="453"/>
    </location>
</feature>